<dbReference type="EMBL" id="MAQA01000013">
    <property type="protein sequence ID" value="OCI31765.1"/>
    <property type="molecule type" value="Genomic_DNA"/>
</dbReference>
<comment type="caution">
    <text evidence="1">The sequence shown here is derived from an EMBL/GenBank/DDBJ whole genome shotgun (WGS) entry which is preliminary data.</text>
</comment>
<dbReference type="Proteomes" id="UP000093412">
    <property type="component" value="Unassembled WGS sequence"/>
</dbReference>
<proteinExistence type="predicted"/>
<accession>A0ABX2Y5D1</accession>
<evidence type="ECO:0000313" key="2">
    <source>
        <dbReference type="Proteomes" id="UP000093412"/>
    </source>
</evidence>
<organism evidence="1 2">
    <name type="scientific">Oerskovia enterophila</name>
    <dbReference type="NCBI Taxonomy" id="43678"/>
    <lineage>
        <taxon>Bacteria</taxon>
        <taxon>Bacillati</taxon>
        <taxon>Actinomycetota</taxon>
        <taxon>Actinomycetes</taxon>
        <taxon>Micrococcales</taxon>
        <taxon>Cellulomonadaceae</taxon>
        <taxon>Oerskovia</taxon>
    </lineage>
</organism>
<gene>
    <name evidence="1" type="ORF">OERS_14360</name>
</gene>
<protein>
    <submittedName>
        <fullName evidence="1">Uncharacterized protein</fullName>
    </submittedName>
</protein>
<keyword evidence="2" id="KW-1185">Reference proteome</keyword>
<name>A0ABX2Y5D1_9CELL</name>
<reference evidence="1 2" key="1">
    <citation type="submission" date="2016-06" db="EMBL/GenBank/DDBJ databases">
        <title>Genome sequence of Oerskovia enterophila DSM 43852.</title>
        <authorList>
            <person name="Poehlein A."/>
            <person name="Jag V."/>
            <person name="Bengelsdorf F.R."/>
            <person name="Daniel R."/>
            <person name="Duerre P."/>
        </authorList>
    </citation>
    <scope>NUCLEOTIDE SEQUENCE [LARGE SCALE GENOMIC DNA]</scope>
    <source>
        <strain evidence="1 2">DSM 43852</strain>
    </source>
</reference>
<sequence>MLTSNGDDFGDLVVGRAGVVGFSLANPAGARISALRAEILLPPGVTLADRRSTVSDGVGWVCTAKEGEGSVSCGLDELLPGATTTAVVPVDVSPALVDHVVPATIHVSGPGMKDLEIVQDLHVTAQGMGARFVAAGGFAVTEVGAPVLHCAAHLTGCSQVAAGATTGSARNNNAWSMVAVDERGTGTTSSSAVLRLPAGSQVVSARLYWAGRCASDPRKVRIQPPGTGAFAPAGRAEDADLDRSGTDYQASIDVTAVVAAHGAGEWAVADVCATPGTGRYGGWALVVVHTDPAADDLVVLFDGYAPVLSPAAPRTFTVAGRAGASARVGAVAWEGDAGSAGDRLLFDDVPLTPRTWSPTGPPRAGSAGNAFDSTATGSRYVNSLGVDVKAFEGARFATSRATVTATTTGDQYFVGALTVSTPLGTTASP</sequence>
<evidence type="ECO:0000313" key="1">
    <source>
        <dbReference type="EMBL" id="OCI31765.1"/>
    </source>
</evidence>